<dbReference type="InterPro" id="IPR005467">
    <property type="entry name" value="His_kinase_dom"/>
</dbReference>
<dbReference type="SMART" id="SM00387">
    <property type="entry name" value="HATPase_c"/>
    <property type="match status" value="1"/>
</dbReference>
<dbReference type="CDD" id="cd00075">
    <property type="entry name" value="HATPase"/>
    <property type="match status" value="1"/>
</dbReference>
<dbReference type="InterPro" id="IPR003594">
    <property type="entry name" value="HATPase_dom"/>
</dbReference>
<accession>A0ABU5U959</accession>
<evidence type="ECO:0000313" key="7">
    <source>
        <dbReference type="EMBL" id="MEA5522628.1"/>
    </source>
</evidence>
<evidence type="ECO:0000256" key="1">
    <source>
        <dbReference type="ARBA" id="ARBA00000085"/>
    </source>
</evidence>
<keyword evidence="7" id="KW-0067">ATP-binding</keyword>
<dbReference type="PANTHER" id="PTHR43711:SF1">
    <property type="entry name" value="HISTIDINE KINASE 1"/>
    <property type="match status" value="1"/>
</dbReference>
<dbReference type="RefSeq" id="WP_323220828.1">
    <property type="nucleotide sequence ID" value="NZ_JAYGHT010000191.1"/>
</dbReference>
<keyword evidence="7" id="KW-0547">Nucleotide-binding</keyword>
<name>A0ABU5U959_9CYAN</name>
<keyword evidence="8" id="KW-1185">Reference proteome</keyword>
<dbReference type="Gene3D" id="3.30.565.10">
    <property type="entry name" value="Histidine kinase-like ATPase, C-terminal domain"/>
    <property type="match status" value="1"/>
</dbReference>
<evidence type="ECO:0000259" key="6">
    <source>
        <dbReference type="PROSITE" id="PS50109"/>
    </source>
</evidence>
<dbReference type="PANTHER" id="PTHR43711">
    <property type="entry name" value="TWO-COMPONENT HISTIDINE KINASE"/>
    <property type="match status" value="1"/>
</dbReference>
<sequence length="137" mass="14966">MICCDRAEQAQISLKSQLISNIEVYGDVSQLQRLFTNLLTNALQYTPSGGTVIVSLQRMGTHALVSIEDTGIGIAPDQLPHIFDRFWRADQARSQYEDGCGLGLAIAKTITQRHGGKIIVTSKPSIGSCFQVYLPQA</sequence>
<dbReference type="InterPro" id="IPR004358">
    <property type="entry name" value="Sig_transdc_His_kin-like_C"/>
</dbReference>
<dbReference type="InterPro" id="IPR050736">
    <property type="entry name" value="Sensor_HK_Regulatory"/>
</dbReference>
<dbReference type="Pfam" id="PF02518">
    <property type="entry name" value="HATPase_c"/>
    <property type="match status" value="1"/>
</dbReference>
<dbReference type="Proteomes" id="UP001301728">
    <property type="component" value="Unassembled WGS sequence"/>
</dbReference>
<dbReference type="SUPFAM" id="SSF55874">
    <property type="entry name" value="ATPase domain of HSP90 chaperone/DNA topoisomerase II/histidine kinase"/>
    <property type="match status" value="1"/>
</dbReference>
<comment type="catalytic activity">
    <reaction evidence="1">
        <text>ATP + protein L-histidine = ADP + protein N-phospho-L-histidine.</text>
        <dbReference type="EC" id="2.7.13.3"/>
    </reaction>
</comment>
<feature type="domain" description="Histidine kinase" evidence="6">
    <location>
        <begin position="1"/>
        <end position="137"/>
    </location>
</feature>
<dbReference type="EC" id="2.7.13.3" evidence="2"/>
<gene>
    <name evidence="7" type="ORF">VB854_27225</name>
</gene>
<dbReference type="PRINTS" id="PR00344">
    <property type="entry name" value="BCTRLSENSOR"/>
</dbReference>
<evidence type="ECO:0000256" key="3">
    <source>
        <dbReference type="ARBA" id="ARBA00022679"/>
    </source>
</evidence>
<keyword evidence="4" id="KW-0418">Kinase</keyword>
<comment type="caution">
    <text evidence="7">The sequence shown here is derived from an EMBL/GenBank/DDBJ whole genome shotgun (WGS) entry which is preliminary data.</text>
</comment>
<evidence type="ECO:0000313" key="8">
    <source>
        <dbReference type="Proteomes" id="UP001301728"/>
    </source>
</evidence>
<keyword evidence="3" id="KW-0808">Transferase</keyword>
<organism evidence="7 8">
    <name type="scientific">Limnoraphis robusta CCNP1315</name>
    <dbReference type="NCBI Taxonomy" id="3110306"/>
    <lineage>
        <taxon>Bacteria</taxon>
        <taxon>Bacillati</taxon>
        <taxon>Cyanobacteriota</taxon>
        <taxon>Cyanophyceae</taxon>
        <taxon>Oscillatoriophycideae</taxon>
        <taxon>Oscillatoriales</taxon>
        <taxon>Sirenicapillariaceae</taxon>
        <taxon>Limnoraphis</taxon>
    </lineage>
</organism>
<proteinExistence type="predicted"/>
<evidence type="ECO:0000256" key="2">
    <source>
        <dbReference type="ARBA" id="ARBA00012438"/>
    </source>
</evidence>
<evidence type="ECO:0000256" key="5">
    <source>
        <dbReference type="ARBA" id="ARBA00023012"/>
    </source>
</evidence>
<keyword evidence="5" id="KW-0902">Two-component regulatory system</keyword>
<dbReference type="GO" id="GO:0005524">
    <property type="term" value="F:ATP binding"/>
    <property type="evidence" value="ECO:0007669"/>
    <property type="project" value="UniProtKB-KW"/>
</dbReference>
<dbReference type="PROSITE" id="PS50109">
    <property type="entry name" value="HIS_KIN"/>
    <property type="match status" value="1"/>
</dbReference>
<reference evidence="7 8" key="1">
    <citation type="submission" date="2023-12" db="EMBL/GenBank/DDBJ databases">
        <title>Baltic Sea Cyanobacteria.</title>
        <authorList>
            <person name="Delbaje E."/>
            <person name="Fewer D.P."/>
            <person name="Shishido T.K."/>
        </authorList>
    </citation>
    <scope>NUCLEOTIDE SEQUENCE [LARGE SCALE GENOMIC DNA]</scope>
    <source>
        <strain evidence="7 8">CCNP 1315</strain>
    </source>
</reference>
<protein>
    <recommendedName>
        <fullName evidence="2">histidine kinase</fullName>
        <ecNumber evidence="2">2.7.13.3</ecNumber>
    </recommendedName>
</protein>
<dbReference type="InterPro" id="IPR036890">
    <property type="entry name" value="HATPase_C_sf"/>
</dbReference>
<dbReference type="EMBL" id="JAYGHT010000191">
    <property type="protein sequence ID" value="MEA5522628.1"/>
    <property type="molecule type" value="Genomic_DNA"/>
</dbReference>
<evidence type="ECO:0000256" key="4">
    <source>
        <dbReference type="ARBA" id="ARBA00022777"/>
    </source>
</evidence>